<dbReference type="EMBL" id="BAAARN010000001">
    <property type="protein sequence ID" value="GAA2731333.1"/>
    <property type="molecule type" value="Genomic_DNA"/>
</dbReference>
<dbReference type="Proteomes" id="UP001501326">
    <property type="component" value="Unassembled WGS sequence"/>
</dbReference>
<accession>A0ABN3UFK7</accession>
<gene>
    <name evidence="3" type="ORF">GCM10009867_04720</name>
</gene>
<reference evidence="3 4" key="1">
    <citation type="journal article" date="2019" name="Int. J. Syst. Evol. Microbiol.">
        <title>The Global Catalogue of Microorganisms (GCM) 10K type strain sequencing project: providing services to taxonomists for standard genome sequencing and annotation.</title>
        <authorList>
            <consortium name="The Broad Institute Genomics Platform"/>
            <consortium name="The Broad Institute Genome Sequencing Center for Infectious Disease"/>
            <person name="Wu L."/>
            <person name="Ma J."/>
        </authorList>
    </citation>
    <scope>NUCLEOTIDE SEQUENCE [LARGE SCALE GENOMIC DNA]</scope>
    <source>
        <strain evidence="3 4">JCM 16378</strain>
    </source>
</reference>
<dbReference type="Gene3D" id="2.60.40.10">
    <property type="entry name" value="Immunoglobulins"/>
    <property type="match status" value="3"/>
</dbReference>
<dbReference type="InterPro" id="IPR041498">
    <property type="entry name" value="Big_6"/>
</dbReference>
<feature type="region of interest" description="Disordered" evidence="1">
    <location>
        <begin position="53"/>
        <end position="81"/>
    </location>
</feature>
<evidence type="ECO:0000313" key="4">
    <source>
        <dbReference type="Proteomes" id="UP001501326"/>
    </source>
</evidence>
<dbReference type="NCBIfam" id="NF033510">
    <property type="entry name" value="Ca_tandemer"/>
    <property type="match status" value="1"/>
</dbReference>
<feature type="compositionally biased region" description="Polar residues" evidence="1">
    <location>
        <begin position="65"/>
        <end position="78"/>
    </location>
</feature>
<evidence type="ECO:0000313" key="3">
    <source>
        <dbReference type="EMBL" id="GAA2731333.1"/>
    </source>
</evidence>
<protein>
    <recommendedName>
        <fullName evidence="2">Bacterial Ig domain-containing protein</fullName>
    </recommendedName>
</protein>
<evidence type="ECO:0000256" key="1">
    <source>
        <dbReference type="SAM" id="MobiDB-lite"/>
    </source>
</evidence>
<organism evidence="3 4">
    <name type="scientific">Pedococcus aerophilus</name>
    <dbReference type="NCBI Taxonomy" id="436356"/>
    <lineage>
        <taxon>Bacteria</taxon>
        <taxon>Bacillati</taxon>
        <taxon>Actinomycetota</taxon>
        <taxon>Actinomycetes</taxon>
        <taxon>Micrococcales</taxon>
        <taxon>Intrasporangiaceae</taxon>
        <taxon>Pedococcus</taxon>
    </lineage>
</organism>
<proteinExistence type="predicted"/>
<comment type="caution">
    <text evidence="3">The sequence shown here is derived from an EMBL/GenBank/DDBJ whole genome shotgun (WGS) entry which is preliminary data.</text>
</comment>
<dbReference type="Pfam" id="PF17936">
    <property type="entry name" value="Big_6"/>
    <property type="match status" value="1"/>
</dbReference>
<keyword evidence="4" id="KW-1185">Reference proteome</keyword>
<name>A0ABN3UFK7_9MICO</name>
<feature type="domain" description="Bacterial Ig" evidence="2">
    <location>
        <begin position="423"/>
        <end position="477"/>
    </location>
</feature>
<sequence>MHDSRQRAAKGLLATVKQGAIMSAVRPLWRALGVAVTLVLALGAASPAQAARPARGTVDIVSPADGSSGTQMSPTVSGKATAPTGQVLLSVDGTQTDFPATVGSRGTWSTAVFYLSLGTHQICAEVRSDVDVQLAVDCVTYTVVPDPSAFDVDWPLAGGTTATLFQVQGSCQDGTDVLVSLDGGATRTESCSGGSYYSQYLTSEGTHSVVVSLAYQGRVLSTVTRSFSTKAPPAVDVNITTPADASTVSSSFVYVAGTSNSPSTPVVLTVNGGDPRETYFDADGTWSGGAPLTYGDNIICATSNDIYGTSDRDCVTIRFAIDPTTLTLTRPTDGGASGTFIYYEGSCFTGTQLRIELDGALYQDDTCYYDHFGGSIPYVADGPHVVSVTMSWDGSPIASVSASVVVDTLAPAPPTVLSPASGATIRSAPVTVTGTAESGANVELVTTRGDVVLTAPVAADGTWSMTLDRAYLAAQGVVTGQRETLRLRFEAVDPVGNRSFTTVATYTVRMR</sequence>
<evidence type="ECO:0000259" key="2">
    <source>
        <dbReference type="Pfam" id="PF17936"/>
    </source>
</evidence>
<dbReference type="InterPro" id="IPR013783">
    <property type="entry name" value="Ig-like_fold"/>
</dbReference>